<dbReference type="KEGG" id="cchl:FPL14_14405"/>
<dbReference type="Pfam" id="PF13205">
    <property type="entry name" value="Big_5"/>
    <property type="match status" value="3"/>
</dbReference>
<feature type="domain" description="SbsA Ig-like" evidence="3">
    <location>
        <begin position="556"/>
        <end position="656"/>
    </location>
</feature>
<proteinExistence type="predicted"/>
<evidence type="ECO:0000259" key="3">
    <source>
        <dbReference type="Pfam" id="PF13205"/>
    </source>
</evidence>
<gene>
    <name evidence="4" type="ORF">FPL14_14405</name>
</gene>
<evidence type="ECO:0000313" key="4">
    <source>
        <dbReference type="EMBL" id="QMV42254.1"/>
    </source>
</evidence>
<keyword evidence="1 2" id="KW-0732">Signal</keyword>
<evidence type="ECO:0000256" key="1">
    <source>
        <dbReference type="ARBA" id="ARBA00022729"/>
    </source>
</evidence>
<accession>A0A7G5BZ70</accession>
<feature type="chain" id="PRO_5028986404" description="SbsA Ig-like domain-containing protein" evidence="2">
    <location>
        <begin position="29"/>
        <end position="716"/>
    </location>
</feature>
<dbReference type="Proteomes" id="UP000515679">
    <property type="component" value="Chromosome"/>
</dbReference>
<reference evidence="4 5" key="1">
    <citation type="submission" date="2019-07" db="EMBL/GenBank/DDBJ databases">
        <authorList>
            <person name="Kim J.K."/>
            <person name="Cheong H.-M."/>
            <person name="Choi Y."/>
            <person name="Hwang K.J."/>
            <person name="Lee S."/>
            <person name="Choi C."/>
        </authorList>
    </citation>
    <scope>NUCLEOTIDE SEQUENCE [LARGE SCALE GENOMIC DNA]</scope>
    <source>
        <strain evidence="4 5">KS 22</strain>
    </source>
</reference>
<dbReference type="RefSeq" id="WP_182303648.1">
    <property type="nucleotide sequence ID" value="NZ_CP041969.1"/>
</dbReference>
<keyword evidence="5" id="KW-1185">Reference proteome</keyword>
<dbReference type="InterPro" id="IPR032812">
    <property type="entry name" value="SbsA_Ig"/>
</dbReference>
<feature type="domain" description="SbsA Ig-like" evidence="3">
    <location>
        <begin position="311"/>
        <end position="422"/>
    </location>
</feature>
<protein>
    <recommendedName>
        <fullName evidence="3">SbsA Ig-like domain-containing protein</fullName>
    </recommendedName>
</protein>
<evidence type="ECO:0000256" key="2">
    <source>
        <dbReference type="SAM" id="SignalP"/>
    </source>
</evidence>
<feature type="signal peptide" evidence="2">
    <location>
        <begin position="1"/>
        <end position="28"/>
    </location>
</feature>
<sequence>MNKKLKVLTYAAATSQVISLLSPYVSHATNPFVNSASNVASSNKSDKPVNVLSYSLLSNPYPKILQYLPLYSGIPVNANLVLAFDTPMQLGNGSISIVNQEDNSIAQSFNIYSGMVRGANILLSGNNMIIDPGVDLFEGSNYYVLVSSGALVSTGNIPFSGITSPYAWTFRTQDTQAPKLMASPINNNPPMLASVSPEGNNAAIFGFLRLTLDKWVELGNGYIYLYKQGEAAPVLSVEIINGVVTAGPYDVWTEVSSSTTVSVVVFPFIRLEEETSYYVQVTSGAIVDTDGRAYAGISDTTTWDFTTMNAKPSIDYAEPTSYGTSIDTDLFIWFSEAVQLGNGLIEIRRQSNGSVAQTIEVANGTVTGATAYISGNVVTIDPDMDLEEQTDYYVTLESGTFVDLDGVNFSGVTSPYGWTFRTKDNQAPSLVSVSPEGSDASISGNLAITFDENVTFMSGYIHLYKQGEATPVLSVEASSGFLKAGPYKIWMFSGTSIFIDPNLDLEKNASYYVQITSGAIADYDGNAYAGFSDTTTWDFTTMDERPVINYLGPTYSGVSANADLYIEFNEPVQLGNGRIVIWRSSDDSIAQTIEIANGTITGATAQIFSGSVTIDPDLDLAEQSEYYVTMTSGTFTDLNGSISYGIATTYDWRFTTGDFTAPGLVRVSPEGSDASISGNLAITFDENVQLINGYIHLYKQGKQRRYLAWGSSTELR</sequence>
<dbReference type="AlphaFoldDB" id="A0A7G5BZ70"/>
<organism evidence="4 5">
    <name type="scientific">Cohnella cholangitidis</name>
    <dbReference type="NCBI Taxonomy" id="2598458"/>
    <lineage>
        <taxon>Bacteria</taxon>
        <taxon>Bacillati</taxon>
        <taxon>Bacillota</taxon>
        <taxon>Bacilli</taxon>
        <taxon>Bacillales</taxon>
        <taxon>Paenibacillaceae</taxon>
        <taxon>Cohnella</taxon>
    </lineage>
</organism>
<evidence type="ECO:0000313" key="5">
    <source>
        <dbReference type="Proteomes" id="UP000515679"/>
    </source>
</evidence>
<feature type="domain" description="SbsA Ig-like" evidence="3">
    <location>
        <begin position="424"/>
        <end position="541"/>
    </location>
</feature>
<dbReference type="EMBL" id="CP041969">
    <property type="protein sequence ID" value="QMV42254.1"/>
    <property type="molecule type" value="Genomic_DNA"/>
</dbReference>
<name>A0A7G5BZ70_9BACL</name>